<dbReference type="PANTHER" id="PTHR12411">
    <property type="entry name" value="CYSTEINE PROTEASE FAMILY C1-RELATED"/>
    <property type="match status" value="1"/>
</dbReference>
<dbReference type="InterPro" id="IPR038765">
    <property type="entry name" value="Papain-like_cys_pep_sf"/>
</dbReference>
<dbReference type="Gene3D" id="3.90.70.10">
    <property type="entry name" value="Cysteine proteinases"/>
    <property type="match status" value="1"/>
</dbReference>
<evidence type="ECO:0000256" key="4">
    <source>
        <dbReference type="ARBA" id="ARBA00022807"/>
    </source>
</evidence>
<protein>
    <submittedName>
        <fullName evidence="9">Uncharacterized protein</fullName>
    </submittedName>
</protein>
<dbReference type="InterPro" id="IPR039417">
    <property type="entry name" value="Peptidase_C1A_papain-like"/>
</dbReference>
<dbReference type="SMART" id="SM00848">
    <property type="entry name" value="Inhibitor_I29"/>
    <property type="match status" value="1"/>
</dbReference>
<keyword evidence="10" id="KW-1185">Reference proteome</keyword>
<dbReference type="GO" id="GO:0008234">
    <property type="term" value="F:cysteine-type peptidase activity"/>
    <property type="evidence" value="ECO:0007669"/>
    <property type="project" value="UniProtKB-KW"/>
</dbReference>
<evidence type="ECO:0000313" key="10">
    <source>
        <dbReference type="Proteomes" id="UP001189624"/>
    </source>
</evidence>
<dbReference type="InterPro" id="IPR013128">
    <property type="entry name" value="Peptidase_C1A"/>
</dbReference>
<proteinExistence type="inferred from homology"/>
<keyword evidence="5" id="KW-1015">Disulfide bond</keyword>
<evidence type="ECO:0000259" key="8">
    <source>
        <dbReference type="SMART" id="SM00848"/>
    </source>
</evidence>
<keyword evidence="4" id="KW-0788">Thiol protease</keyword>
<dbReference type="SMART" id="SM00645">
    <property type="entry name" value="Pept_C1"/>
    <property type="match status" value="1"/>
</dbReference>
<dbReference type="Pfam" id="PF00112">
    <property type="entry name" value="Peptidase_C1"/>
    <property type="match status" value="1"/>
</dbReference>
<evidence type="ECO:0000256" key="6">
    <source>
        <dbReference type="ARBA" id="ARBA00023180"/>
    </source>
</evidence>
<evidence type="ECO:0000256" key="3">
    <source>
        <dbReference type="ARBA" id="ARBA00022801"/>
    </source>
</evidence>
<dbReference type="FunFam" id="1.10.287.2250:FF:000007">
    <property type="entry name" value="P34 probable thiol protease"/>
    <property type="match status" value="1"/>
</dbReference>
<keyword evidence="3" id="KW-0378">Hydrolase</keyword>
<keyword evidence="2" id="KW-0645">Protease</keyword>
<sequence length="297" mass="33281">MSSDRSILDIDLAKFTTQKQVSALFQLWKKEHGRVYHNQEEDAERLEVFHKNLNYIRDMNANRKSTHSHRLGLNKFADITPEELGKMYLQDPKDVSELINLANNKMKKKELSCDYPPASWDWRKKGVITEVKHQGDCGSGWAFSATGAIEAINAIVTGKLVSVSEQEIIDCADKANGCNGGYHFHPFEWVTETGGIATEVDYPYTAKDGTCKGRETPNAVTIETFDGLVITHDSTAAETEKALLCATLEQPISVAMDARDFFFYTEGIYDGVNCSSPYRINHFVLIVGYDSLDGVDY</sequence>
<dbReference type="Proteomes" id="UP001189624">
    <property type="component" value="Chromosome 3"/>
</dbReference>
<dbReference type="EMBL" id="OY731400">
    <property type="protein sequence ID" value="CAJ1938641.1"/>
    <property type="molecule type" value="Genomic_DNA"/>
</dbReference>
<feature type="domain" description="Cathepsin propeptide inhibitor" evidence="8">
    <location>
        <begin position="25"/>
        <end position="84"/>
    </location>
</feature>
<dbReference type="InterPro" id="IPR013201">
    <property type="entry name" value="Prot_inhib_I29"/>
</dbReference>
<keyword evidence="6" id="KW-0325">Glycoprotein</keyword>
<dbReference type="SUPFAM" id="SSF54001">
    <property type="entry name" value="Cysteine proteinases"/>
    <property type="match status" value="1"/>
</dbReference>
<name>A0AA86S874_9FABA</name>
<evidence type="ECO:0000256" key="5">
    <source>
        <dbReference type="ARBA" id="ARBA00023157"/>
    </source>
</evidence>
<accession>A0AA86S874</accession>
<dbReference type="CDD" id="cd02248">
    <property type="entry name" value="Peptidase_C1A"/>
    <property type="match status" value="1"/>
</dbReference>
<evidence type="ECO:0000256" key="1">
    <source>
        <dbReference type="ARBA" id="ARBA00008455"/>
    </source>
</evidence>
<gene>
    <name evidence="9" type="ORF">AYBTSS11_LOCUS8689</name>
</gene>
<dbReference type="AlphaFoldDB" id="A0AA86S874"/>
<dbReference type="InterPro" id="IPR000668">
    <property type="entry name" value="Peptidase_C1A_C"/>
</dbReference>
<evidence type="ECO:0000256" key="2">
    <source>
        <dbReference type="ARBA" id="ARBA00022670"/>
    </source>
</evidence>
<dbReference type="Gene3D" id="1.10.287.2250">
    <property type="match status" value="1"/>
</dbReference>
<reference evidence="9" key="1">
    <citation type="submission" date="2023-10" db="EMBL/GenBank/DDBJ databases">
        <authorList>
            <person name="Domelevo Entfellner J.-B."/>
        </authorList>
    </citation>
    <scope>NUCLEOTIDE SEQUENCE</scope>
</reference>
<evidence type="ECO:0000259" key="7">
    <source>
        <dbReference type="SMART" id="SM00645"/>
    </source>
</evidence>
<evidence type="ECO:0000313" key="9">
    <source>
        <dbReference type="EMBL" id="CAJ1938641.1"/>
    </source>
</evidence>
<dbReference type="GO" id="GO:0006508">
    <property type="term" value="P:proteolysis"/>
    <property type="evidence" value="ECO:0007669"/>
    <property type="project" value="UniProtKB-KW"/>
</dbReference>
<dbReference type="Pfam" id="PF08246">
    <property type="entry name" value="Inhibitor_I29"/>
    <property type="match status" value="1"/>
</dbReference>
<dbReference type="Gramene" id="rna-AYBTSS11_LOCUS8689">
    <property type="protein sequence ID" value="CAJ1938641.1"/>
    <property type="gene ID" value="gene-AYBTSS11_LOCUS8689"/>
</dbReference>
<organism evidence="9 10">
    <name type="scientific">Sphenostylis stenocarpa</name>
    <dbReference type="NCBI Taxonomy" id="92480"/>
    <lineage>
        <taxon>Eukaryota</taxon>
        <taxon>Viridiplantae</taxon>
        <taxon>Streptophyta</taxon>
        <taxon>Embryophyta</taxon>
        <taxon>Tracheophyta</taxon>
        <taxon>Spermatophyta</taxon>
        <taxon>Magnoliopsida</taxon>
        <taxon>eudicotyledons</taxon>
        <taxon>Gunneridae</taxon>
        <taxon>Pentapetalae</taxon>
        <taxon>rosids</taxon>
        <taxon>fabids</taxon>
        <taxon>Fabales</taxon>
        <taxon>Fabaceae</taxon>
        <taxon>Papilionoideae</taxon>
        <taxon>50 kb inversion clade</taxon>
        <taxon>NPAAA clade</taxon>
        <taxon>indigoferoid/millettioid clade</taxon>
        <taxon>Phaseoleae</taxon>
        <taxon>Sphenostylis</taxon>
    </lineage>
</organism>
<comment type="similarity">
    <text evidence="1">Belongs to the peptidase C1 family.</text>
</comment>
<feature type="domain" description="Peptidase C1A papain C-terminal" evidence="7">
    <location>
        <begin position="116"/>
        <end position="296"/>
    </location>
</feature>